<dbReference type="PANTHER" id="PTHR48106">
    <property type="entry name" value="QUINONE OXIDOREDUCTASE PIG3-RELATED"/>
    <property type="match status" value="1"/>
</dbReference>
<dbReference type="InterPro" id="IPR036291">
    <property type="entry name" value="NAD(P)-bd_dom_sf"/>
</dbReference>
<dbReference type="AlphaFoldDB" id="T0ZPR0"/>
<dbReference type="CDD" id="cd05276">
    <property type="entry name" value="p53_inducible_oxidoreductase"/>
    <property type="match status" value="1"/>
</dbReference>
<gene>
    <name evidence="5" type="ORF">B1B_17992</name>
</gene>
<comment type="caution">
    <text evidence="5">The sequence shown here is derived from an EMBL/GenBank/DDBJ whole genome shotgun (WGS) entry which is preliminary data.</text>
</comment>
<keyword evidence="2" id="KW-0560">Oxidoreductase</keyword>
<reference evidence="5" key="1">
    <citation type="submission" date="2013-08" db="EMBL/GenBank/DDBJ databases">
        <authorList>
            <person name="Mendez C."/>
            <person name="Richter M."/>
            <person name="Ferrer M."/>
            <person name="Sanchez J."/>
        </authorList>
    </citation>
    <scope>NUCLEOTIDE SEQUENCE</scope>
</reference>
<evidence type="ECO:0000256" key="3">
    <source>
        <dbReference type="SAM" id="MobiDB-lite"/>
    </source>
</evidence>
<dbReference type="SMART" id="SM00829">
    <property type="entry name" value="PKS_ER"/>
    <property type="match status" value="1"/>
</dbReference>
<proteinExistence type="predicted"/>
<reference evidence="5" key="2">
    <citation type="journal article" date="2014" name="ISME J.">
        <title>Microbial stratification in low pH oxic and suboxic macroscopic growths along an acid mine drainage.</title>
        <authorList>
            <person name="Mendez-Garcia C."/>
            <person name="Mesa V."/>
            <person name="Sprenger R.R."/>
            <person name="Richter M."/>
            <person name="Diez M.S."/>
            <person name="Solano J."/>
            <person name="Bargiela R."/>
            <person name="Golyshina O.V."/>
            <person name="Manteca A."/>
            <person name="Ramos J.L."/>
            <person name="Gallego J.R."/>
            <person name="Llorente I."/>
            <person name="Martins Dos Santos V.A."/>
            <person name="Jensen O.N."/>
            <person name="Pelaez A.I."/>
            <person name="Sanchez J."/>
            <person name="Ferrer M."/>
        </authorList>
    </citation>
    <scope>NUCLEOTIDE SEQUENCE</scope>
</reference>
<dbReference type="InterPro" id="IPR020843">
    <property type="entry name" value="ER"/>
</dbReference>
<dbReference type="InterPro" id="IPR013154">
    <property type="entry name" value="ADH-like_N"/>
</dbReference>
<dbReference type="Pfam" id="PF13602">
    <property type="entry name" value="ADH_zinc_N_2"/>
    <property type="match status" value="1"/>
</dbReference>
<evidence type="ECO:0000256" key="1">
    <source>
        <dbReference type="ARBA" id="ARBA00022857"/>
    </source>
</evidence>
<dbReference type="Gene3D" id="3.90.180.10">
    <property type="entry name" value="Medium-chain alcohol dehydrogenases, catalytic domain"/>
    <property type="match status" value="1"/>
</dbReference>
<sequence>MGRFGAITMDASHHSPAAQDSGSLPNRMTVIRARAAGGPEVLVSNVAPVPKPGPRELLIEIWAAGVNRPDVLQREGRYPPPAGATDILGLEVMGCVVDAGSRTHRFGHGDRVMALVVGGGYAEYVAVPEGQCLPVPATLTATEAAGLPESLFTVWFNLCMRAHLKSREWILIHGGGGAIGTMAVALSAVLGCHVVTTTGSARKALSLRSLGAAQVIPYTQNDFWVALHCLCATHGGFDVILDMIGGPYFEKNLGLLAPDGRLVQVAFRQGSSLQVDLAPFLYKRLTFMGSTLRAQKPAAKARIARSIERRVFPYIEAGKLCPVVDSVFQLQEADRAHARIDDPEHFGKIILVTEKGADQGLRPVPPAVHGW</sequence>
<dbReference type="EMBL" id="AUZY01012024">
    <property type="protein sequence ID" value="EQD31795.1"/>
    <property type="molecule type" value="Genomic_DNA"/>
</dbReference>
<dbReference type="Gene3D" id="3.40.50.720">
    <property type="entry name" value="NAD(P)-binding Rossmann-like Domain"/>
    <property type="match status" value="1"/>
</dbReference>
<evidence type="ECO:0000259" key="4">
    <source>
        <dbReference type="SMART" id="SM00829"/>
    </source>
</evidence>
<dbReference type="InterPro" id="IPR014189">
    <property type="entry name" value="Quinone_OxRdtase_PIG3"/>
</dbReference>
<dbReference type="SUPFAM" id="SSF51735">
    <property type="entry name" value="NAD(P)-binding Rossmann-fold domains"/>
    <property type="match status" value="1"/>
</dbReference>
<keyword evidence="1" id="KW-0521">NADP</keyword>
<dbReference type="NCBIfam" id="TIGR02824">
    <property type="entry name" value="quinone_pig3"/>
    <property type="match status" value="1"/>
</dbReference>
<organism evidence="5">
    <name type="scientific">mine drainage metagenome</name>
    <dbReference type="NCBI Taxonomy" id="410659"/>
    <lineage>
        <taxon>unclassified sequences</taxon>
        <taxon>metagenomes</taxon>
        <taxon>ecological metagenomes</taxon>
    </lineage>
</organism>
<dbReference type="Pfam" id="PF08240">
    <property type="entry name" value="ADH_N"/>
    <property type="match status" value="1"/>
</dbReference>
<dbReference type="PANTHER" id="PTHR48106:SF8">
    <property type="entry name" value="OS02G0805600 PROTEIN"/>
    <property type="match status" value="1"/>
</dbReference>
<name>T0ZPR0_9ZZZZ</name>
<feature type="domain" description="Enoyl reductase (ER)" evidence="4">
    <location>
        <begin position="37"/>
        <end position="351"/>
    </location>
</feature>
<accession>T0ZPR0</accession>
<feature type="region of interest" description="Disordered" evidence="3">
    <location>
        <begin position="1"/>
        <end position="25"/>
    </location>
</feature>
<protein>
    <submittedName>
        <fullName evidence="5">Zinc-containing alcohol dehydrogenase superfamily protein</fullName>
    </submittedName>
</protein>
<dbReference type="GO" id="GO:0016651">
    <property type="term" value="F:oxidoreductase activity, acting on NAD(P)H"/>
    <property type="evidence" value="ECO:0007669"/>
    <property type="project" value="TreeGrafter"/>
</dbReference>
<evidence type="ECO:0000313" key="5">
    <source>
        <dbReference type="EMBL" id="EQD31795.1"/>
    </source>
</evidence>
<dbReference type="GO" id="GO:0070402">
    <property type="term" value="F:NADPH binding"/>
    <property type="evidence" value="ECO:0007669"/>
    <property type="project" value="TreeGrafter"/>
</dbReference>
<dbReference type="InterPro" id="IPR011032">
    <property type="entry name" value="GroES-like_sf"/>
</dbReference>
<evidence type="ECO:0000256" key="2">
    <source>
        <dbReference type="ARBA" id="ARBA00023002"/>
    </source>
</evidence>
<dbReference type="SUPFAM" id="SSF50129">
    <property type="entry name" value="GroES-like"/>
    <property type="match status" value="1"/>
</dbReference>